<protein>
    <submittedName>
        <fullName evidence="1">13613_t:CDS:1</fullName>
    </submittedName>
</protein>
<proteinExistence type="predicted"/>
<comment type="caution">
    <text evidence="1">The sequence shown here is derived from an EMBL/GenBank/DDBJ whole genome shotgun (WGS) entry which is preliminary data.</text>
</comment>
<evidence type="ECO:0000313" key="2">
    <source>
        <dbReference type="Proteomes" id="UP000789759"/>
    </source>
</evidence>
<accession>A0A9N9JLZ7</accession>
<evidence type="ECO:0000313" key="1">
    <source>
        <dbReference type="EMBL" id="CAG8788295.1"/>
    </source>
</evidence>
<dbReference type="AlphaFoldDB" id="A0A9N9JLZ7"/>
<dbReference type="Proteomes" id="UP000789759">
    <property type="component" value="Unassembled WGS sequence"/>
</dbReference>
<organism evidence="1 2">
    <name type="scientific">Cetraspora pellucida</name>
    <dbReference type="NCBI Taxonomy" id="1433469"/>
    <lineage>
        <taxon>Eukaryota</taxon>
        <taxon>Fungi</taxon>
        <taxon>Fungi incertae sedis</taxon>
        <taxon>Mucoromycota</taxon>
        <taxon>Glomeromycotina</taxon>
        <taxon>Glomeromycetes</taxon>
        <taxon>Diversisporales</taxon>
        <taxon>Gigasporaceae</taxon>
        <taxon>Cetraspora</taxon>
    </lineage>
</organism>
<keyword evidence="2" id="KW-1185">Reference proteome</keyword>
<sequence length="79" mass="8982">LDVSLDLSIYIGIKWNGSIHPLIAFNKFVNYQSPHFTQPKTPIAYLCHPLMGTMGAHLIRINLNVDCCLFSQARLFIYS</sequence>
<name>A0A9N9JLZ7_9GLOM</name>
<feature type="non-terminal residue" evidence="1">
    <location>
        <position position="79"/>
    </location>
</feature>
<dbReference type="EMBL" id="CAJVQA010026180">
    <property type="protein sequence ID" value="CAG8788295.1"/>
    <property type="molecule type" value="Genomic_DNA"/>
</dbReference>
<gene>
    <name evidence="1" type="ORF">CPELLU_LOCUS16839</name>
</gene>
<reference evidence="1" key="1">
    <citation type="submission" date="2021-06" db="EMBL/GenBank/DDBJ databases">
        <authorList>
            <person name="Kallberg Y."/>
            <person name="Tangrot J."/>
            <person name="Rosling A."/>
        </authorList>
    </citation>
    <scope>NUCLEOTIDE SEQUENCE</scope>
    <source>
        <strain evidence="1">FL966</strain>
    </source>
</reference>